<gene>
    <name evidence="2" type="ORF">Clow_00814</name>
</gene>
<evidence type="ECO:0000313" key="2">
    <source>
        <dbReference type="EMBL" id="KQB86606.1"/>
    </source>
</evidence>
<dbReference type="EMBL" id="LKEV01000002">
    <property type="protein sequence ID" value="KQB86606.1"/>
    <property type="molecule type" value="Genomic_DNA"/>
</dbReference>
<feature type="transmembrane region" description="Helical" evidence="1">
    <location>
        <begin position="12"/>
        <end position="39"/>
    </location>
</feature>
<feature type="transmembrane region" description="Helical" evidence="1">
    <location>
        <begin position="212"/>
        <end position="233"/>
    </location>
</feature>
<proteinExistence type="predicted"/>
<dbReference type="Proteomes" id="UP000050488">
    <property type="component" value="Unassembled WGS sequence"/>
</dbReference>
<feature type="transmembrane region" description="Helical" evidence="1">
    <location>
        <begin position="90"/>
        <end position="123"/>
    </location>
</feature>
<keyword evidence="1" id="KW-0812">Transmembrane</keyword>
<evidence type="ECO:0008006" key="4">
    <source>
        <dbReference type="Google" id="ProtNLM"/>
    </source>
</evidence>
<name>A0A0Q0ZA13_9CORY</name>
<reference evidence="2 3" key="1">
    <citation type="submission" date="2015-10" db="EMBL/GenBank/DDBJ databases">
        <title>Corynebacteirum lowii and Corynebacterium oculi species nova, derived from human clinical disease and and emended description of Corynebacterium mastiditis.</title>
        <authorList>
            <person name="Bernard K."/>
            <person name="Pacheco A.L."/>
            <person name="Mcdougall C."/>
            <person name="Burtx T."/>
            <person name="Weibe D."/>
            <person name="Tyler S."/>
            <person name="Olson A.B."/>
            <person name="Cnockaert M."/>
            <person name="Eguchi H."/>
            <person name="Kuwahara T."/>
            <person name="Nakayama-Imaohji H."/>
            <person name="Boudewijins M."/>
            <person name="Van Hoecke F."/>
            <person name="Bernier A.-M."/>
            <person name="Vandamme P."/>
        </authorList>
    </citation>
    <scope>NUCLEOTIDE SEQUENCE [LARGE SCALE GENOMIC DNA]</scope>
    <source>
        <strain evidence="2 3">NML 130206</strain>
    </source>
</reference>
<dbReference type="AlphaFoldDB" id="A0A0Q0ZA13"/>
<dbReference type="OrthoDB" id="4418742at2"/>
<evidence type="ECO:0000313" key="3">
    <source>
        <dbReference type="Proteomes" id="UP000050488"/>
    </source>
</evidence>
<dbReference type="PATRIC" id="fig|1544413.3.peg.816"/>
<feature type="transmembrane region" description="Helical" evidence="1">
    <location>
        <begin position="45"/>
        <end position="69"/>
    </location>
</feature>
<keyword evidence="3" id="KW-1185">Reference proteome</keyword>
<keyword evidence="1" id="KW-0472">Membrane</keyword>
<accession>A0A0Q0ZA13</accession>
<sequence>MSFLQSQARALFSLRATWIYLGIICLGMAGIGFLVAFGTGKEEELVAAGFLVNPGQFALLVMVFGAAMLPGADLTKGTLGWCYLSTNHRFALLLSQVALLIAAFSAATVLGAAVSVLLVLALGYKVDFALDKEQWQGIATVFSEWIVFSILAVLLTYIFGRAVYAVMLLVLDLFLLEMSLNLMPQEWAHKLAQLLPMRNTMVMALGAEPGEIGRLGATLIIVTLIALLGAAAWRITDRRAVN</sequence>
<dbReference type="RefSeq" id="WP_055176639.1">
    <property type="nucleotide sequence ID" value="NZ_JAUSQY010000001.1"/>
</dbReference>
<organism evidence="2 3">
    <name type="scientific">Corynebacterium lowii</name>
    <dbReference type="NCBI Taxonomy" id="1544413"/>
    <lineage>
        <taxon>Bacteria</taxon>
        <taxon>Bacillati</taxon>
        <taxon>Actinomycetota</taxon>
        <taxon>Actinomycetes</taxon>
        <taxon>Mycobacteriales</taxon>
        <taxon>Corynebacteriaceae</taxon>
        <taxon>Corynebacterium</taxon>
    </lineage>
</organism>
<dbReference type="STRING" id="1544413.Clow_00814"/>
<keyword evidence="1" id="KW-1133">Transmembrane helix</keyword>
<evidence type="ECO:0000256" key="1">
    <source>
        <dbReference type="SAM" id="Phobius"/>
    </source>
</evidence>
<comment type="caution">
    <text evidence="2">The sequence shown here is derived from an EMBL/GenBank/DDBJ whole genome shotgun (WGS) entry which is preliminary data.</text>
</comment>
<protein>
    <recommendedName>
        <fullName evidence="4">ABC-2 family transporter protein</fullName>
    </recommendedName>
</protein>